<feature type="region of interest" description="Disordered" evidence="1">
    <location>
        <begin position="1"/>
        <end position="46"/>
    </location>
</feature>
<protein>
    <submittedName>
        <fullName evidence="2">Uncharacterized protein</fullName>
    </submittedName>
</protein>
<sequence>MARTALLETLRDKENEQEEREAEKQRKKQAYEQHEEEQGAPTTFHPFLRLPPRCEAYASIVYLARNGQNLGACVFDDWALWQARPESRATICRIYGRAMRSFCGPYTPVVGPETPFMQPCSCFQPRDNRNDSDRRFQHLLAQMVMDLDRLRYLVRCSSLEMRAFTQHLQVFRESWAEQMQTIVADGNIDHLVAKAGPVMQADWQTHLKLATTDLDRACRILQINISDEDVREWTRANWGLGDARKEDFRWEGVAPAIWRKNN</sequence>
<accession>A0ABP0ARB6</accession>
<reference evidence="2 3" key="1">
    <citation type="submission" date="2024-01" db="EMBL/GenBank/DDBJ databases">
        <authorList>
            <person name="Allen C."/>
            <person name="Tagirdzhanova G."/>
        </authorList>
    </citation>
    <scope>NUCLEOTIDE SEQUENCE [LARGE SCALE GENOMIC DNA]</scope>
</reference>
<proteinExistence type="predicted"/>
<evidence type="ECO:0000313" key="3">
    <source>
        <dbReference type="Proteomes" id="UP001642405"/>
    </source>
</evidence>
<organism evidence="2 3">
    <name type="scientific">Sporothrix curviconia</name>
    <dbReference type="NCBI Taxonomy" id="1260050"/>
    <lineage>
        <taxon>Eukaryota</taxon>
        <taxon>Fungi</taxon>
        <taxon>Dikarya</taxon>
        <taxon>Ascomycota</taxon>
        <taxon>Pezizomycotina</taxon>
        <taxon>Sordariomycetes</taxon>
        <taxon>Sordariomycetidae</taxon>
        <taxon>Ophiostomatales</taxon>
        <taxon>Ophiostomataceae</taxon>
        <taxon>Sporothrix</taxon>
    </lineage>
</organism>
<feature type="compositionally biased region" description="Basic and acidic residues" evidence="1">
    <location>
        <begin position="21"/>
        <end position="37"/>
    </location>
</feature>
<evidence type="ECO:0000313" key="2">
    <source>
        <dbReference type="EMBL" id="CAK7209729.1"/>
    </source>
</evidence>
<dbReference type="EMBL" id="CAWUHB010000002">
    <property type="protein sequence ID" value="CAK7209729.1"/>
    <property type="molecule type" value="Genomic_DNA"/>
</dbReference>
<name>A0ABP0ARB6_9PEZI</name>
<evidence type="ECO:0000256" key="1">
    <source>
        <dbReference type="SAM" id="MobiDB-lite"/>
    </source>
</evidence>
<dbReference type="Proteomes" id="UP001642405">
    <property type="component" value="Unassembled WGS sequence"/>
</dbReference>
<gene>
    <name evidence="2" type="ORF">SCUCBS95973_000539</name>
</gene>
<comment type="caution">
    <text evidence="2">The sequence shown here is derived from an EMBL/GenBank/DDBJ whole genome shotgun (WGS) entry which is preliminary data.</text>
</comment>
<keyword evidence="3" id="KW-1185">Reference proteome</keyword>